<feature type="signal peptide" evidence="1">
    <location>
        <begin position="1"/>
        <end position="27"/>
    </location>
</feature>
<feature type="chain" id="PRO_5007100176" description="Secreted protein" evidence="1">
    <location>
        <begin position="28"/>
        <end position="91"/>
    </location>
</feature>
<keyword evidence="1" id="KW-0732">Signal</keyword>
<comment type="caution">
    <text evidence="2">The sequence shown here is derived from an EMBL/GenBank/DDBJ whole genome shotgun (WGS) entry which is preliminary data.</text>
</comment>
<evidence type="ECO:0000313" key="2">
    <source>
        <dbReference type="EMBL" id="KUM48016.1"/>
    </source>
</evidence>
<dbReference type="EMBL" id="LKAM01000006">
    <property type="protein sequence ID" value="KUM48016.1"/>
    <property type="molecule type" value="Genomic_DNA"/>
</dbReference>
<organism evidence="2">
    <name type="scientific">Picea glauca</name>
    <name type="common">White spruce</name>
    <name type="synonym">Pinus glauca</name>
    <dbReference type="NCBI Taxonomy" id="3330"/>
    <lineage>
        <taxon>Eukaryota</taxon>
        <taxon>Viridiplantae</taxon>
        <taxon>Streptophyta</taxon>
        <taxon>Embryophyta</taxon>
        <taxon>Tracheophyta</taxon>
        <taxon>Spermatophyta</taxon>
        <taxon>Pinopsida</taxon>
        <taxon>Pinidae</taxon>
        <taxon>Conifers I</taxon>
        <taxon>Pinales</taxon>
        <taxon>Pinaceae</taxon>
        <taxon>Picea</taxon>
    </lineage>
</organism>
<keyword evidence="2" id="KW-0496">Mitochondrion</keyword>
<proteinExistence type="predicted"/>
<name>A0A101LZ35_PICGL</name>
<dbReference type="AlphaFoldDB" id="A0A101LZ35"/>
<protein>
    <recommendedName>
        <fullName evidence="3">Secreted protein</fullName>
    </recommendedName>
</protein>
<gene>
    <name evidence="2" type="ORF">ABT39_MTgene5011</name>
</gene>
<reference evidence="2" key="1">
    <citation type="journal article" date="2015" name="Genome Biol. Evol.">
        <title>Organellar Genomes of White Spruce (Picea glauca): Assembly and Annotation.</title>
        <authorList>
            <person name="Jackman S.D."/>
            <person name="Warren R.L."/>
            <person name="Gibb E.A."/>
            <person name="Vandervalk B.P."/>
            <person name="Mohamadi H."/>
            <person name="Chu J."/>
            <person name="Raymond A."/>
            <person name="Pleasance S."/>
            <person name="Coope R."/>
            <person name="Wildung M.R."/>
            <person name="Ritland C.E."/>
            <person name="Bousquet J."/>
            <person name="Jones S.J."/>
            <person name="Bohlmann J."/>
            <person name="Birol I."/>
        </authorList>
    </citation>
    <scope>NUCLEOTIDE SEQUENCE [LARGE SCALE GENOMIC DNA]</scope>
    <source>
        <tissue evidence="2">Flushing bud</tissue>
    </source>
</reference>
<evidence type="ECO:0008006" key="3">
    <source>
        <dbReference type="Google" id="ProtNLM"/>
    </source>
</evidence>
<accession>A0A101LZ35</accession>
<evidence type="ECO:0000256" key="1">
    <source>
        <dbReference type="SAM" id="SignalP"/>
    </source>
</evidence>
<sequence>MPVSIQVLVHSMLCFFILEFLSRIHRGGITCRTHRGLHRDKIYRPHRGLINLSYPSRSYLFPCSIHYALSTFSPSTESLTYTEHKLLHQMD</sequence>
<geneLocation type="mitochondrion" evidence="2"/>